<dbReference type="RefSeq" id="WP_129067996.1">
    <property type="nucleotide sequence ID" value="NZ_RDFA01000002.1"/>
</dbReference>
<evidence type="ECO:0000259" key="1">
    <source>
        <dbReference type="Pfam" id="PF00144"/>
    </source>
</evidence>
<sequence>MVEAARAMNPFDISTPAALNDPEWRRLEIPAGNGIGQVRDLVKLYGDLSTGGRRIGLDGETVGALTAPPGGPRDGILKTETVYALGYWKPFDGCRFGSPAAFGAPGAGGSFAFADPELELGFACAPNRMGTHLWDDPREVALRDAVIECTEVRADNE</sequence>
<dbReference type="PANTHER" id="PTHR43319">
    <property type="entry name" value="BETA-LACTAMASE-RELATED"/>
    <property type="match status" value="1"/>
</dbReference>
<gene>
    <name evidence="2" type="ORF">EAF64_05555</name>
</gene>
<evidence type="ECO:0000313" key="2">
    <source>
        <dbReference type="EMBL" id="RXK50032.1"/>
    </source>
</evidence>
<dbReference type="Proteomes" id="UP000289691">
    <property type="component" value="Unassembled WGS sequence"/>
</dbReference>
<dbReference type="EMBL" id="RDFA01000002">
    <property type="protein sequence ID" value="RXK50032.1"/>
    <property type="molecule type" value="Genomic_DNA"/>
</dbReference>
<proteinExistence type="predicted"/>
<reference evidence="2 3" key="1">
    <citation type="submission" date="2019-01" db="EMBL/GenBank/DDBJ databases">
        <title>Halorientalis sp. F13-25 a new haloarchaeum isolated from hypersaline water.</title>
        <authorList>
            <person name="Ana D.-V."/>
            <person name="Cristina S.-P."/>
            <person name="Antonio V."/>
        </authorList>
    </citation>
    <scope>NUCLEOTIDE SEQUENCE [LARGE SCALE GENOMIC DNA]</scope>
    <source>
        <strain evidence="2 3">F13-25</strain>
    </source>
</reference>
<comment type="caution">
    <text evidence="2">The sequence shown here is derived from an EMBL/GenBank/DDBJ whole genome shotgun (WGS) entry which is preliminary data.</text>
</comment>
<dbReference type="SUPFAM" id="SSF56601">
    <property type="entry name" value="beta-lactamase/transpeptidase-like"/>
    <property type="match status" value="1"/>
</dbReference>
<protein>
    <recommendedName>
        <fullName evidence="1">Beta-lactamase-related domain-containing protein</fullName>
    </recommendedName>
</protein>
<dbReference type="InterPro" id="IPR012338">
    <property type="entry name" value="Beta-lactam/transpept-like"/>
</dbReference>
<dbReference type="InterPro" id="IPR001466">
    <property type="entry name" value="Beta-lactam-related"/>
</dbReference>
<dbReference type="OrthoDB" id="111095at2157"/>
<keyword evidence="3" id="KW-1185">Reference proteome</keyword>
<name>A0A498KWN7_9EURY</name>
<accession>A0A498KWN7</accession>
<evidence type="ECO:0000313" key="3">
    <source>
        <dbReference type="Proteomes" id="UP000289691"/>
    </source>
</evidence>
<dbReference type="PANTHER" id="PTHR43319:SF3">
    <property type="entry name" value="BETA-LACTAMASE-RELATED DOMAIN-CONTAINING PROTEIN"/>
    <property type="match status" value="1"/>
</dbReference>
<dbReference type="InterPro" id="IPR052907">
    <property type="entry name" value="Beta-lactamase/esterase"/>
</dbReference>
<organism evidence="2 3">
    <name type="scientific">Halorientalis pallida</name>
    <dbReference type="NCBI Taxonomy" id="2479928"/>
    <lineage>
        <taxon>Archaea</taxon>
        <taxon>Methanobacteriati</taxon>
        <taxon>Methanobacteriota</taxon>
        <taxon>Stenosarchaea group</taxon>
        <taxon>Halobacteria</taxon>
        <taxon>Halobacteriales</taxon>
        <taxon>Haloarculaceae</taxon>
        <taxon>Halorientalis</taxon>
    </lineage>
</organism>
<dbReference type="AlphaFoldDB" id="A0A498KWN7"/>
<dbReference type="Gene3D" id="3.40.710.10">
    <property type="entry name" value="DD-peptidase/beta-lactamase superfamily"/>
    <property type="match status" value="1"/>
</dbReference>
<feature type="domain" description="Beta-lactamase-related" evidence="1">
    <location>
        <begin position="15"/>
        <end position="132"/>
    </location>
</feature>
<dbReference type="Pfam" id="PF00144">
    <property type="entry name" value="Beta-lactamase"/>
    <property type="match status" value="1"/>
</dbReference>